<dbReference type="InterPro" id="IPR014284">
    <property type="entry name" value="RNA_pol_sigma-70_dom"/>
</dbReference>
<dbReference type="PANTHER" id="PTHR43133">
    <property type="entry name" value="RNA POLYMERASE ECF-TYPE SIGMA FACTO"/>
    <property type="match status" value="1"/>
</dbReference>
<dbReference type="Gene3D" id="1.10.1740.10">
    <property type="match status" value="1"/>
</dbReference>
<comment type="similarity">
    <text evidence="1">Belongs to the sigma-70 factor family. ECF subfamily.</text>
</comment>
<organism evidence="7 8">
    <name type="scientific">Herbaspirillum frisingense GSF30</name>
    <dbReference type="NCBI Taxonomy" id="864073"/>
    <lineage>
        <taxon>Bacteria</taxon>
        <taxon>Pseudomonadati</taxon>
        <taxon>Pseudomonadota</taxon>
        <taxon>Betaproteobacteria</taxon>
        <taxon>Burkholderiales</taxon>
        <taxon>Oxalobacteraceae</taxon>
        <taxon>Herbaspirillum</taxon>
    </lineage>
</organism>
<dbReference type="Pfam" id="PF08281">
    <property type="entry name" value="Sigma70_r4_2"/>
    <property type="match status" value="1"/>
</dbReference>
<evidence type="ECO:0000256" key="2">
    <source>
        <dbReference type="ARBA" id="ARBA00023015"/>
    </source>
</evidence>
<dbReference type="SUPFAM" id="SSF88659">
    <property type="entry name" value="Sigma3 and sigma4 domains of RNA polymerase sigma factors"/>
    <property type="match status" value="1"/>
</dbReference>
<keyword evidence="4" id="KW-0804">Transcription</keyword>
<comment type="caution">
    <text evidence="7">The sequence shown here is derived from an EMBL/GenBank/DDBJ whole genome shotgun (WGS) entry which is preliminary data.</text>
</comment>
<dbReference type="InterPro" id="IPR007627">
    <property type="entry name" value="RNA_pol_sigma70_r2"/>
</dbReference>
<evidence type="ECO:0000313" key="8">
    <source>
        <dbReference type="Proteomes" id="UP000006772"/>
    </source>
</evidence>
<dbReference type="PANTHER" id="PTHR43133:SF63">
    <property type="entry name" value="RNA POLYMERASE SIGMA FACTOR FECI-RELATED"/>
    <property type="match status" value="1"/>
</dbReference>
<protein>
    <submittedName>
        <fullName evidence="7">Extracytoplasmic-function sigma-70 factor</fullName>
    </submittedName>
</protein>
<gene>
    <name evidence="7" type="ORF">HFRIS_005263</name>
</gene>
<dbReference type="InterPro" id="IPR036388">
    <property type="entry name" value="WH-like_DNA-bd_sf"/>
</dbReference>
<evidence type="ECO:0000256" key="4">
    <source>
        <dbReference type="ARBA" id="ARBA00023163"/>
    </source>
</evidence>
<dbReference type="Gene3D" id="1.10.10.10">
    <property type="entry name" value="Winged helix-like DNA-binding domain superfamily/Winged helix DNA-binding domain"/>
    <property type="match status" value="1"/>
</dbReference>
<name>A0AAI9N4S2_9BURK</name>
<dbReference type="GO" id="GO:0016987">
    <property type="term" value="F:sigma factor activity"/>
    <property type="evidence" value="ECO:0007669"/>
    <property type="project" value="UniProtKB-KW"/>
</dbReference>
<dbReference type="InterPro" id="IPR013249">
    <property type="entry name" value="RNA_pol_sigma70_r4_t2"/>
</dbReference>
<keyword evidence="3" id="KW-0731">Sigma factor</keyword>
<dbReference type="InterPro" id="IPR013325">
    <property type="entry name" value="RNA_pol_sigma_r2"/>
</dbReference>
<dbReference type="InterPro" id="IPR039425">
    <property type="entry name" value="RNA_pol_sigma-70-like"/>
</dbReference>
<evidence type="ECO:0000259" key="6">
    <source>
        <dbReference type="Pfam" id="PF08281"/>
    </source>
</evidence>
<keyword evidence="2" id="KW-0805">Transcription regulation</keyword>
<dbReference type="GO" id="GO:0003677">
    <property type="term" value="F:DNA binding"/>
    <property type="evidence" value="ECO:0007669"/>
    <property type="project" value="InterPro"/>
</dbReference>
<proteinExistence type="inferred from homology"/>
<dbReference type="AlphaFoldDB" id="A0AAI9N4S2"/>
<dbReference type="NCBIfam" id="NF005448">
    <property type="entry name" value="PRK07037.1"/>
    <property type="match status" value="1"/>
</dbReference>
<evidence type="ECO:0000256" key="3">
    <source>
        <dbReference type="ARBA" id="ARBA00023082"/>
    </source>
</evidence>
<dbReference type="EMBL" id="AEEC02000005">
    <property type="protein sequence ID" value="EOA05841.1"/>
    <property type="molecule type" value="Genomic_DNA"/>
</dbReference>
<dbReference type="Pfam" id="PF04542">
    <property type="entry name" value="Sigma70_r2"/>
    <property type="match status" value="1"/>
</dbReference>
<dbReference type="CDD" id="cd06171">
    <property type="entry name" value="Sigma70_r4"/>
    <property type="match status" value="1"/>
</dbReference>
<evidence type="ECO:0000259" key="5">
    <source>
        <dbReference type="Pfam" id="PF04542"/>
    </source>
</evidence>
<sequence>MQDRQAIPHHDATASDLREHFIGQRRRLRDAALRILGCPHRAEDVVQDAYLKISEVPAGFDIRQPSAYLLRIVRNLAIDRHRRSAFESDVFAVEEEGQAVHEEAQGPEAIAISRQTLALISHALASLPPRTRRAFELYRLGGMSQREIAAELGISATLVNFLIRDAMDSCRAQLQAGATCHGTER</sequence>
<reference evidence="7 8" key="1">
    <citation type="journal article" date="2013" name="Front. Microbiol.">
        <title>The genome of the endophytic bacterium H. frisingense GSF30(T) identifies diverse strategies in the Herbaspirillum genus to interact with plants.</title>
        <authorList>
            <person name="Straub D."/>
            <person name="Rothballer M."/>
            <person name="Hartmann A."/>
            <person name="Ludewig U."/>
        </authorList>
    </citation>
    <scope>NUCLEOTIDE SEQUENCE [LARGE SCALE GENOMIC DNA]</scope>
    <source>
        <strain evidence="7 8">GSF30</strain>
    </source>
</reference>
<evidence type="ECO:0000256" key="1">
    <source>
        <dbReference type="ARBA" id="ARBA00010641"/>
    </source>
</evidence>
<dbReference type="NCBIfam" id="TIGR02937">
    <property type="entry name" value="sigma70-ECF"/>
    <property type="match status" value="1"/>
</dbReference>
<dbReference type="SUPFAM" id="SSF88946">
    <property type="entry name" value="Sigma2 domain of RNA polymerase sigma factors"/>
    <property type="match status" value="1"/>
</dbReference>
<accession>A0AAI9N4S2</accession>
<dbReference type="GO" id="GO:0006352">
    <property type="term" value="P:DNA-templated transcription initiation"/>
    <property type="evidence" value="ECO:0007669"/>
    <property type="project" value="InterPro"/>
</dbReference>
<dbReference type="InterPro" id="IPR013324">
    <property type="entry name" value="RNA_pol_sigma_r3/r4-like"/>
</dbReference>
<feature type="domain" description="RNA polymerase sigma-70 region 2" evidence="5">
    <location>
        <begin position="25"/>
        <end position="85"/>
    </location>
</feature>
<evidence type="ECO:0000313" key="7">
    <source>
        <dbReference type="EMBL" id="EOA05841.1"/>
    </source>
</evidence>
<feature type="domain" description="RNA polymerase sigma factor 70 region 4 type 2" evidence="6">
    <location>
        <begin position="119"/>
        <end position="168"/>
    </location>
</feature>
<dbReference type="Proteomes" id="UP000006772">
    <property type="component" value="Unassembled WGS sequence"/>
</dbReference>
<dbReference type="RefSeq" id="WP_006462210.1">
    <property type="nucleotide sequence ID" value="NZ_AEEC02000005.1"/>
</dbReference>